<dbReference type="Proteomes" id="UP001627154">
    <property type="component" value="Unassembled WGS sequence"/>
</dbReference>
<feature type="compositionally biased region" description="Pro residues" evidence="1">
    <location>
        <begin position="376"/>
        <end position="390"/>
    </location>
</feature>
<evidence type="ECO:0000313" key="3">
    <source>
        <dbReference type="Proteomes" id="UP001627154"/>
    </source>
</evidence>
<feature type="compositionally biased region" description="Low complexity" evidence="1">
    <location>
        <begin position="137"/>
        <end position="153"/>
    </location>
</feature>
<evidence type="ECO:0000256" key="1">
    <source>
        <dbReference type="SAM" id="MobiDB-lite"/>
    </source>
</evidence>
<dbReference type="EMBL" id="JBJJXI010000060">
    <property type="protein sequence ID" value="KAL3397868.1"/>
    <property type="molecule type" value="Genomic_DNA"/>
</dbReference>
<protein>
    <recommendedName>
        <fullName evidence="4">Protein hairless</fullName>
    </recommendedName>
</protein>
<accession>A0ABD2WXX4</accession>
<evidence type="ECO:0008006" key="4">
    <source>
        <dbReference type="Google" id="ProtNLM"/>
    </source>
</evidence>
<keyword evidence="3" id="KW-1185">Reference proteome</keyword>
<evidence type="ECO:0000313" key="2">
    <source>
        <dbReference type="EMBL" id="KAL3397868.1"/>
    </source>
</evidence>
<feature type="region of interest" description="Disordered" evidence="1">
    <location>
        <begin position="117"/>
        <end position="164"/>
    </location>
</feature>
<comment type="caution">
    <text evidence="2">The sequence shown here is derived from an EMBL/GenBank/DDBJ whole genome shotgun (WGS) entry which is preliminary data.</text>
</comment>
<feature type="compositionally biased region" description="Basic and acidic residues" evidence="1">
    <location>
        <begin position="63"/>
        <end position="76"/>
    </location>
</feature>
<name>A0ABD2WXX4_9HYME</name>
<organism evidence="2 3">
    <name type="scientific">Trichogramma kaykai</name>
    <dbReference type="NCBI Taxonomy" id="54128"/>
    <lineage>
        <taxon>Eukaryota</taxon>
        <taxon>Metazoa</taxon>
        <taxon>Ecdysozoa</taxon>
        <taxon>Arthropoda</taxon>
        <taxon>Hexapoda</taxon>
        <taxon>Insecta</taxon>
        <taxon>Pterygota</taxon>
        <taxon>Neoptera</taxon>
        <taxon>Endopterygota</taxon>
        <taxon>Hymenoptera</taxon>
        <taxon>Apocrita</taxon>
        <taxon>Proctotrupomorpha</taxon>
        <taxon>Chalcidoidea</taxon>
        <taxon>Trichogrammatidae</taxon>
        <taxon>Trichogramma</taxon>
    </lineage>
</organism>
<feature type="compositionally biased region" description="Low complexity" evidence="1">
    <location>
        <begin position="391"/>
        <end position="401"/>
    </location>
</feature>
<sequence length="506" mass="56541">MKTMTDMCSREPAPSVLQHHHSVLGKSNGKNSSNSSHQQITQSTQINLQHQGHSQPRPSSSDSKIHGNNGHDDDSGHINGASINNTPTPGGRLKFFKDGKFILELSHRRDGERTTWFPVPKKTFWPPASVTPNRQESSASLSVSDDNSSIQSSPWQRDHCWKQSSPRRNISTEFTFYYRRYPKTQVSVHPRLIARKRRQPFDSSSSITQLKESIAFNQQKAVIISAPSKPSVKLNQVRKLNGAPANKSLNIIIDKLARLLDPNVVSPRKRILRELERVSLEDQASKRRATPPHASNNSMVLNVVNEPTVSSNRMPTVSIAMAATTSVPATKQLSSYSITSILGEDKPSVEGEPGFLRNLLKPQIQQPQIHRSPQPHCSPQPHRSPQPHQSPQPHHSPQHQPVYGRSSRIDPGMAYLNSSNVSMQPQHPPIYGLPLLPPAAYRTSPFCWMHYSQPMHYPPPMLYSTPPQPQNHSSSPSPPAHRFKDYREQTLTPPSDVPLNLSKHAG</sequence>
<feature type="compositionally biased region" description="Polar residues" evidence="1">
    <location>
        <begin position="48"/>
        <end position="62"/>
    </location>
</feature>
<proteinExistence type="predicted"/>
<dbReference type="AlphaFoldDB" id="A0ABD2WXX4"/>
<feature type="region of interest" description="Disordered" evidence="1">
    <location>
        <begin position="365"/>
        <end position="423"/>
    </location>
</feature>
<gene>
    <name evidence="2" type="ORF">TKK_008111</name>
</gene>
<feature type="region of interest" description="Disordered" evidence="1">
    <location>
        <begin position="1"/>
        <end position="91"/>
    </location>
</feature>
<feature type="region of interest" description="Disordered" evidence="1">
    <location>
        <begin position="281"/>
        <end position="301"/>
    </location>
</feature>
<feature type="region of interest" description="Disordered" evidence="1">
    <location>
        <begin position="461"/>
        <end position="506"/>
    </location>
</feature>
<reference evidence="2 3" key="1">
    <citation type="journal article" date="2024" name="bioRxiv">
        <title>A reference genome for Trichogramma kaykai: A tiny desert-dwelling parasitoid wasp with competing sex-ratio distorters.</title>
        <authorList>
            <person name="Culotta J."/>
            <person name="Lindsey A.R."/>
        </authorList>
    </citation>
    <scope>NUCLEOTIDE SEQUENCE [LARGE SCALE GENOMIC DNA]</scope>
    <source>
        <strain evidence="2 3">KSX58</strain>
    </source>
</reference>
<feature type="compositionally biased region" description="Low complexity" evidence="1">
    <location>
        <begin position="25"/>
        <end position="47"/>
    </location>
</feature>